<dbReference type="RefSeq" id="WP_310575235.1">
    <property type="nucleotide sequence ID" value="NZ_JAVKPK010000015.1"/>
</dbReference>
<protein>
    <submittedName>
        <fullName evidence="1">Uncharacterized protein</fullName>
    </submittedName>
</protein>
<gene>
    <name evidence="1" type="ORF">RG963_05290</name>
</gene>
<sequence length="128" mass="14399">MINNNAAKNPTYAQVIAFIKKDKTDQRKYVSEKYTCGDFAETVHNNAEKAGYKAGWVPVYGINHVCNAFDTTDKGKVYIDCTGSNGEKGIWDTSVKVANGKTYQRVSLFNTKVHIFPSGTVKKYIIYW</sequence>
<dbReference type="Proteomes" id="UP001246244">
    <property type="component" value="Unassembled WGS sequence"/>
</dbReference>
<evidence type="ECO:0000313" key="2">
    <source>
        <dbReference type="Proteomes" id="UP001246244"/>
    </source>
</evidence>
<reference evidence="2" key="1">
    <citation type="submission" date="2023-07" db="EMBL/GenBank/DDBJ databases">
        <title>Whole-genome sequencing of a new Methanosarcina sp. Z-7115.</title>
        <authorList>
            <person name="Zhilina T.N."/>
            <person name="Merkel A.Y."/>
        </authorList>
    </citation>
    <scope>NUCLEOTIDE SEQUENCE [LARGE SCALE GENOMIC DNA]</scope>
    <source>
        <strain evidence="2">Z-7115</strain>
    </source>
</reference>
<dbReference type="EMBL" id="JAVKPK010000015">
    <property type="protein sequence ID" value="MDR7665208.1"/>
    <property type="molecule type" value="Genomic_DNA"/>
</dbReference>
<name>A0ABU2CZR4_9EURY</name>
<accession>A0ABU2CZR4</accession>
<organism evidence="1 2">
    <name type="scientific">Methanosarcina baikalica</name>
    <dbReference type="NCBI Taxonomy" id="3073890"/>
    <lineage>
        <taxon>Archaea</taxon>
        <taxon>Methanobacteriati</taxon>
        <taxon>Methanobacteriota</taxon>
        <taxon>Stenosarchaea group</taxon>
        <taxon>Methanomicrobia</taxon>
        <taxon>Methanosarcinales</taxon>
        <taxon>Methanosarcinaceae</taxon>
        <taxon>Methanosarcina</taxon>
    </lineage>
</organism>
<proteinExistence type="predicted"/>
<keyword evidence="2" id="KW-1185">Reference proteome</keyword>
<comment type="caution">
    <text evidence="1">The sequence shown here is derived from an EMBL/GenBank/DDBJ whole genome shotgun (WGS) entry which is preliminary data.</text>
</comment>
<evidence type="ECO:0000313" key="1">
    <source>
        <dbReference type="EMBL" id="MDR7665208.1"/>
    </source>
</evidence>